<sequence>MSEGQQQSQTGDTEGATPMQQDQTDWTSLADAAASIPNPMYTSEAGATPKQQDQTDWQAHADATANVPNPMYASETGATPLPQDQTDWKSLADIAASIPNPMYISRAVQMVTLSDDVEKLTARTELRMTELEPKTLFDYGRKCLDDATGSDRAIRVFGREGEPDKRRWICRISWASGPTRTTRATRASWREGAGWPCCYRASWTSRASWTEGADRASRTQGEGW</sequence>
<protein>
    <submittedName>
        <fullName evidence="2">Uncharacterized protein</fullName>
    </submittedName>
</protein>
<evidence type="ECO:0000256" key="1">
    <source>
        <dbReference type="SAM" id="MobiDB-lite"/>
    </source>
</evidence>
<dbReference type="EMBL" id="GG666551">
    <property type="protein sequence ID" value="EEN56492.1"/>
    <property type="molecule type" value="Genomic_DNA"/>
</dbReference>
<gene>
    <name evidence="2" type="ORF">BRAFLDRAFT_70144</name>
</gene>
<feature type="compositionally biased region" description="Polar residues" evidence="1">
    <location>
        <begin position="1"/>
        <end position="27"/>
    </location>
</feature>
<dbReference type="InParanoid" id="C3YTC5"/>
<evidence type="ECO:0000313" key="2">
    <source>
        <dbReference type="EMBL" id="EEN56492.1"/>
    </source>
</evidence>
<accession>C3YTC5</accession>
<name>C3YTC5_BRAFL</name>
<dbReference type="AlphaFoldDB" id="C3YTC5"/>
<proteinExistence type="predicted"/>
<feature type="region of interest" description="Disordered" evidence="1">
    <location>
        <begin position="1"/>
        <end position="57"/>
    </location>
</feature>
<organism>
    <name type="scientific">Branchiostoma floridae</name>
    <name type="common">Florida lancelet</name>
    <name type="synonym">Amphioxus</name>
    <dbReference type="NCBI Taxonomy" id="7739"/>
    <lineage>
        <taxon>Eukaryota</taxon>
        <taxon>Metazoa</taxon>
        <taxon>Chordata</taxon>
        <taxon>Cephalochordata</taxon>
        <taxon>Leptocardii</taxon>
        <taxon>Amphioxiformes</taxon>
        <taxon>Branchiostomatidae</taxon>
        <taxon>Branchiostoma</taxon>
    </lineage>
</organism>
<reference evidence="2" key="1">
    <citation type="journal article" date="2008" name="Nature">
        <title>The amphioxus genome and the evolution of the chordate karyotype.</title>
        <authorList>
            <consortium name="US DOE Joint Genome Institute (JGI-PGF)"/>
            <person name="Putnam N.H."/>
            <person name="Butts T."/>
            <person name="Ferrier D.E.K."/>
            <person name="Furlong R.F."/>
            <person name="Hellsten U."/>
            <person name="Kawashima T."/>
            <person name="Robinson-Rechavi M."/>
            <person name="Shoguchi E."/>
            <person name="Terry A."/>
            <person name="Yu J.-K."/>
            <person name="Benito-Gutierrez E.L."/>
            <person name="Dubchak I."/>
            <person name="Garcia-Fernandez J."/>
            <person name="Gibson-Brown J.J."/>
            <person name="Grigoriev I.V."/>
            <person name="Horton A.C."/>
            <person name="de Jong P.J."/>
            <person name="Jurka J."/>
            <person name="Kapitonov V.V."/>
            <person name="Kohara Y."/>
            <person name="Kuroki Y."/>
            <person name="Lindquist E."/>
            <person name="Lucas S."/>
            <person name="Osoegawa K."/>
            <person name="Pennacchio L.A."/>
            <person name="Salamov A.A."/>
            <person name="Satou Y."/>
            <person name="Sauka-Spengler T."/>
            <person name="Schmutz J."/>
            <person name="Shin-I T."/>
            <person name="Toyoda A."/>
            <person name="Bronner-Fraser M."/>
            <person name="Fujiyama A."/>
            <person name="Holland L.Z."/>
            <person name="Holland P.W.H."/>
            <person name="Satoh N."/>
            <person name="Rokhsar D.S."/>
        </authorList>
    </citation>
    <scope>NUCLEOTIDE SEQUENCE [LARGE SCALE GENOMIC DNA]</scope>
    <source>
        <strain evidence="2">S238N-H82</strain>
        <tissue evidence="2">Testes</tissue>
    </source>
</reference>